<keyword evidence="2" id="KW-0645">Protease</keyword>
<evidence type="ECO:0000313" key="3">
    <source>
        <dbReference type="Proteomes" id="UP000192257"/>
    </source>
</evidence>
<dbReference type="GO" id="GO:0004177">
    <property type="term" value="F:aminopeptidase activity"/>
    <property type="evidence" value="ECO:0007669"/>
    <property type="project" value="UniProtKB-KW"/>
</dbReference>
<evidence type="ECO:0000313" key="2">
    <source>
        <dbReference type="EMBL" id="ORC85739.1"/>
    </source>
</evidence>
<dbReference type="GO" id="GO:0034455">
    <property type="term" value="C:t-UTP complex"/>
    <property type="evidence" value="ECO:0007669"/>
    <property type="project" value="TreeGrafter"/>
</dbReference>
<dbReference type="AlphaFoldDB" id="A0A1X0NNL7"/>
<dbReference type="OrthoDB" id="266764at2759"/>
<dbReference type="InterPro" id="IPR015943">
    <property type="entry name" value="WD40/YVTN_repeat-like_dom_sf"/>
</dbReference>
<sequence length="858" mass="95391">MPPKKRCRSSPKKDEASQELEAAHITSPSSSSSIDQQVPIATKSITTTTTTTTTRAAASVVLVASGNAEKPEQQQQQRQKLPSDLEGVVLRSAVIAPDVVGIRCVAVHPNEREMVIVRENGSMVLYTIDTFQNVPHFTQIRHTGGQANRTVTRLRYLPNTRPLLVASYLSGQLVIYCGTTLAPLYVHQRSGGAVWDFCIAGSMLFAAMGDGAWQQLQVENTNNTNNNNNNTQRPTLVLRRIIPKVSGADRALSVCCAVQYGIAAGTDDAGNVMAWRLPRDAMEENNTDNDNNSGMDGRPMGLSDHETLWTSRLPKGMALCCAISNSGKKRGPVVAVGTSMGDVVFFDAQHGHILHTFTHHKGPISTLVSSSNPNKIIKNNEIEGDVLYASGWHESLRSYRCNADGEWYPAEVKRRTHYHEASELVILQQHQLILSSSRDGTIMYAPLASVFKSPAMYVPVTTQQFAFAKSKNVLLQTRRGRIEAFRTDAALRHWTPLFAHKIHGKFHLQGMWCDAKLHYILFTTDARATLLRVCWRDGAEDALALHRIEEVLGGISIGYGVLDCCFIVHNNNNNNTTTTNNNNKKKKNKNTKKSENENEEEKDNENTAPLESCYLLLDDSIVHITLAAGYPVVSTAMQLRDDGETVSNIRPTRLLFDESNSTITVCGLRGRLTCDVAPDGTIDPNSFTLVREPTRMAASVPMLIRRNKDDDEDENNNNTNNNNKQEEEREQTIVALMGNERFMAGLGTSNPCLLPRTLPHDVQFIARLPPLCNDDNDNDINNNTSADITKKHDQFRFLAIFSRGLLYVTENAWHMVQRCTVEAAFVLRGDDRVLVLLRNIEGTLEALPMCWKVRRFGN</sequence>
<dbReference type="VEuPathDB" id="TriTrypDB:TM35_000331960"/>
<gene>
    <name evidence="2" type="ORF">TM35_000331960</name>
</gene>
<feature type="region of interest" description="Disordered" evidence="1">
    <location>
        <begin position="575"/>
        <end position="606"/>
    </location>
</feature>
<comment type="caution">
    <text evidence="2">The sequence shown here is derived from an EMBL/GenBank/DDBJ whole genome shotgun (WGS) entry which is preliminary data.</text>
</comment>
<evidence type="ECO:0000256" key="1">
    <source>
        <dbReference type="SAM" id="MobiDB-lite"/>
    </source>
</evidence>
<feature type="compositionally biased region" description="Basic residues" evidence="1">
    <location>
        <begin position="1"/>
        <end position="10"/>
    </location>
</feature>
<organism evidence="2 3">
    <name type="scientific">Trypanosoma theileri</name>
    <dbReference type="NCBI Taxonomy" id="67003"/>
    <lineage>
        <taxon>Eukaryota</taxon>
        <taxon>Discoba</taxon>
        <taxon>Euglenozoa</taxon>
        <taxon>Kinetoplastea</taxon>
        <taxon>Metakinetoplastina</taxon>
        <taxon>Trypanosomatida</taxon>
        <taxon>Trypanosomatidae</taxon>
        <taxon>Trypanosoma</taxon>
    </lineage>
</organism>
<dbReference type="RefSeq" id="XP_028879805.1">
    <property type="nucleotide sequence ID" value="XM_029028952.1"/>
</dbReference>
<dbReference type="PANTHER" id="PTHR44163:SF1">
    <property type="entry name" value="U3 SMALL NUCLEOLAR RNA-ASSOCIATED PROTEIN 4 HOMOLOG"/>
    <property type="match status" value="1"/>
</dbReference>
<dbReference type="InterPro" id="IPR046351">
    <property type="entry name" value="UTP4"/>
</dbReference>
<keyword evidence="2" id="KW-0378">Hydrolase</keyword>
<dbReference type="PANTHER" id="PTHR44163">
    <property type="entry name" value="U3 SMALL NUCLEOLAR RNA-ASSOCIATED PROTEIN 4 HOMOLOG"/>
    <property type="match status" value="1"/>
</dbReference>
<dbReference type="Gene3D" id="2.130.10.10">
    <property type="entry name" value="YVTN repeat-like/Quinoprotein amine dehydrogenase"/>
    <property type="match status" value="2"/>
</dbReference>
<protein>
    <submittedName>
        <fullName evidence="2">Putative aminopeptidase, putative,metallo-peptidase, Clan MG, Family M24</fullName>
    </submittedName>
</protein>
<dbReference type="GO" id="GO:0000462">
    <property type="term" value="P:maturation of SSU-rRNA from tricistronic rRNA transcript (SSU-rRNA, 5.8S rRNA, LSU-rRNA)"/>
    <property type="evidence" value="ECO:0007669"/>
    <property type="project" value="InterPro"/>
</dbReference>
<name>A0A1X0NNL7_9TRYP</name>
<keyword evidence="3" id="KW-1185">Reference proteome</keyword>
<accession>A0A1X0NNL7</accession>
<dbReference type="Proteomes" id="UP000192257">
    <property type="component" value="Unassembled WGS sequence"/>
</dbReference>
<dbReference type="GeneID" id="39988732"/>
<feature type="region of interest" description="Disordered" evidence="1">
    <location>
        <begin position="699"/>
        <end position="729"/>
    </location>
</feature>
<feature type="region of interest" description="Disordered" evidence="1">
    <location>
        <begin position="1"/>
        <end position="38"/>
    </location>
</feature>
<proteinExistence type="predicted"/>
<dbReference type="EMBL" id="NBCO01000033">
    <property type="protein sequence ID" value="ORC85739.1"/>
    <property type="molecule type" value="Genomic_DNA"/>
</dbReference>
<dbReference type="GO" id="GO:0030686">
    <property type="term" value="C:90S preribosome"/>
    <property type="evidence" value="ECO:0007669"/>
    <property type="project" value="InterPro"/>
</dbReference>
<dbReference type="SUPFAM" id="SSF50978">
    <property type="entry name" value="WD40 repeat-like"/>
    <property type="match status" value="1"/>
</dbReference>
<dbReference type="GO" id="GO:0003723">
    <property type="term" value="F:RNA binding"/>
    <property type="evidence" value="ECO:0007669"/>
    <property type="project" value="TreeGrafter"/>
</dbReference>
<reference evidence="2 3" key="1">
    <citation type="submission" date="2017-03" db="EMBL/GenBank/DDBJ databases">
        <title>An alternative strategy for trypanosome survival in the mammalian bloodstream revealed through genome and transcriptome analysis of the ubiquitous bovine parasite Trypanosoma (Megatrypanum) theileri.</title>
        <authorList>
            <person name="Kelly S."/>
            <person name="Ivens A."/>
            <person name="Mott A."/>
            <person name="O'Neill E."/>
            <person name="Emms D."/>
            <person name="Macleod O."/>
            <person name="Voorheis P."/>
            <person name="Matthews J."/>
            <person name="Matthews K."/>
            <person name="Carrington M."/>
        </authorList>
    </citation>
    <scope>NUCLEOTIDE SEQUENCE [LARGE SCALE GENOMIC DNA]</scope>
    <source>
        <strain evidence="2">Edinburgh</strain>
    </source>
</reference>
<dbReference type="GO" id="GO:0032040">
    <property type="term" value="C:small-subunit processome"/>
    <property type="evidence" value="ECO:0007669"/>
    <property type="project" value="TreeGrafter"/>
</dbReference>
<dbReference type="InterPro" id="IPR036322">
    <property type="entry name" value="WD40_repeat_dom_sf"/>
</dbReference>
<keyword evidence="2" id="KW-0031">Aminopeptidase</keyword>